<keyword evidence="2" id="KW-0472">Membrane</keyword>
<evidence type="ECO:0000256" key="2">
    <source>
        <dbReference type="SAM" id="Phobius"/>
    </source>
</evidence>
<dbReference type="HOGENOM" id="CLU_660538_0_0_1"/>
<accession>K2S2F4</accession>
<feature type="compositionally biased region" description="Polar residues" evidence="1">
    <location>
        <begin position="385"/>
        <end position="394"/>
    </location>
</feature>
<dbReference type="InParanoid" id="K2S2F4"/>
<feature type="compositionally biased region" description="Low complexity" evidence="1">
    <location>
        <begin position="213"/>
        <end position="235"/>
    </location>
</feature>
<dbReference type="OrthoDB" id="5361354at2759"/>
<feature type="region of interest" description="Disordered" evidence="1">
    <location>
        <begin position="286"/>
        <end position="365"/>
    </location>
</feature>
<feature type="transmembrane region" description="Helical" evidence="2">
    <location>
        <begin position="13"/>
        <end position="34"/>
    </location>
</feature>
<sequence length="517" mass="55700">MGWFGSLGLAWKYFLVFACLLVLTVVAGLIKVLYNRNKLKRHLTLKAEQSREETDRLALNERSKDEGDLFGVRALEAGYYGGVAQSRPSSPSPSSMGGSRHPSISTNTLIGSAASPTPKLISPATSVTHLPSTRNTTAEAPLKTPSSPPHRNPPPALRLEPSQAELNGRKNHGTVEVTVQQPASPVEPDSPATPRAQYSLNSPRTPEQAEGAPRSPVIRVSSVSDVESESPMSPELLRPSVYQPNAPQLPVVESVSRISWRPENPHSMGANAQSVAISLDYTMGAPSVRSNPSSPARSPSSIPSPGKVSPTTYIPRRSRDEARSIFPAEPRERHSRKGSASSSWSRRTRPDDDEDIPDVPSLAPDLEAYTLQPTVYVPVHSRDVSASASEYSTNSRRRSSVSSAETFTQENAEASKIGIARSDSVASRRHSVGASSALMPPPSPNMSSKDRFSDFFDAYYRQSQSMAGPDASHEMMRTETLAVPRHSTIAEVPSPFASPNPYKNGTSSRLSGVGTAM</sequence>
<feature type="compositionally biased region" description="Polar residues" evidence="1">
    <location>
        <begin position="123"/>
        <end position="138"/>
    </location>
</feature>
<feature type="compositionally biased region" description="Polar residues" evidence="1">
    <location>
        <begin position="501"/>
        <end position="510"/>
    </location>
</feature>
<feature type="compositionally biased region" description="Low complexity" evidence="1">
    <location>
        <begin position="286"/>
        <end position="305"/>
    </location>
</feature>
<dbReference type="eggNOG" id="ENOG502SAHG">
    <property type="taxonomic scope" value="Eukaryota"/>
</dbReference>
<evidence type="ECO:0000313" key="4">
    <source>
        <dbReference type="Proteomes" id="UP000007129"/>
    </source>
</evidence>
<keyword evidence="2" id="KW-1133">Transmembrane helix</keyword>
<feature type="compositionally biased region" description="Polar residues" evidence="1">
    <location>
        <begin position="196"/>
        <end position="205"/>
    </location>
</feature>
<dbReference type="AlphaFoldDB" id="K2S2F4"/>
<feature type="region of interest" description="Disordered" evidence="1">
    <location>
        <begin position="385"/>
        <end position="446"/>
    </location>
</feature>
<feature type="region of interest" description="Disordered" evidence="1">
    <location>
        <begin position="179"/>
        <end position="241"/>
    </location>
</feature>
<dbReference type="EMBL" id="AHHD01000500">
    <property type="protein sequence ID" value="EKG10885.1"/>
    <property type="molecule type" value="Genomic_DNA"/>
</dbReference>
<dbReference type="PANTHER" id="PTHR40623:SF1">
    <property type="match status" value="1"/>
</dbReference>
<feature type="region of interest" description="Disordered" evidence="1">
    <location>
        <begin position="492"/>
        <end position="517"/>
    </location>
</feature>
<keyword evidence="2" id="KW-0812">Transmembrane</keyword>
<name>K2S2F4_MACPH</name>
<dbReference type="PANTHER" id="PTHR40623">
    <property type="entry name" value="INTEGRAL MEMBRANE PROTEIN"/>
    <property type="match status" value="1"/>
</dbReference>
<evidence type="ECO:0000313" key="3">
    <source>
        <dbReference type="EMBL" id="EKG10885.1"/>
    </source>
</evidence>
<feature type="region of interest" description="Disordered" evidence="1">
    <location>
        <begin position="83"/>
        <end position="159"/>
    </location>
</feature>
<reference evidence="3 4" key="1">
    <citation type="journal article" date="2012" name="BMC Genomics">
        <title>Tools to kill: Genome of one of the most destructive plant pathogenic fungi Macrophomina phaseolina.</title>
        <authorList>
            <person name="Islam M.S."/>
            <person name="Haque M.S."/>
            <person name="Islam M.M."/>
            <person name="Emdad E.M."/>
            <person name="Halim A."/>
            <person name="Hossen Q.M.M."/>
            <person name="Hossain M.Z."/>
            <person name="Ahmed B."/>
            <person name="Rahim S."/>
            <person name="Rahman M.S."/>
            <person name="Alam M.M."/>
            <person name="Hou S."/>
            <person name="Wan X."/>
            <person name="Saito J.A."/>
            <person name="Alam M."/>
        </authorList>
    </citation>
    <scope>NUCLEOTIDE SEQUENCE [LARGE SCALE GENOMIC DNA]</scope>
    <source>
        <strain evidence="3 4">MS6</strain>
    </source>
</reference>
<proteinExistence type="predicted"/>
<organism evidence="3 4">
    <name type="scientific">Macrophomina phaseolina (strain MS6)</name>
    <name type="common">Charcoal rot fungus</name>
    <dbReference type="NCBI Taxonomy" id="1126212"/>
    <lineage>
        <taxon>Eukaryota</taxon>
        <taxon>Fungi</taxon>
        <taxon>Dikarya</taxon>
        <taxon>Ascomycota</taxon>
        <taxon>Pezizomycotina</taxon>
        <taxon>Dothideomycetes</taxon>
        <taxon>Dothideomycetes incertae sedis</taxon>
        <taxon>Botryosphaeriales</taxon>
        <taxon>Botryosphaeriaceae</taxon>
        <taxon>Macrophomina</taxon>
    </lineage>
</organism>
<protein>
    <submittedName>
        <fullName evidence="3">Uncharacterized protein</fullName>
    </submittedName>
</protein>
<dbReference type="Proteomes" id="UP000007129">
    <property type="component" value="Unassembled WGS sequence"/>
</dbReference>
<feature type="compositionally biased region" description="Low complexity" evidence="1">
    <location>
        <begin position="86"/>
        <end position="103"/>
    </location>
</feature>
<evidence type="ECO:0000256" key="1">
    <source>
        <dbReference type="SAM" id="MobiDB-lite"/>
    </source>
</evidence>
<dbReference type="VEuPathDB" id="FungiDB:MPH_11887"/>
<feature type="compositionally biased region" description="Pro residues" evidence="1">
    <location>
        <begin position="146"/>
        <end position="156"/>
    </location>
</feature>
<comment type="caution">
    <text evidence="3">The sequence shown here is derived from an EMBL/GenBank/DDBJ whole genome shotgun (WGS) entry which is preliminary data.</text>
</comment>
<gene>
    <name evidence="3" type="ORF">MPH_11887</name>
</gene>